<dbReference type="CDD" id="cd00201">
    <property type="entry name" value="WW"/>
    <property type="match status" value="1"/>
</dbReference>
<dbReference type="SMART" id="SM00456">
    <property type="entry name" value="WW"/>
    <property type="match status" value="1"/>
</dbReference>
<reference evidence="3" key="1">
    <citation type="submission" date="2022-08" db="EMBL/GenBank/DDBJ databases">
        <authorList>
            <consortium name="DOE Joint Genome Institute"/>
            <person name="Min B."/>
            <person name="Riley R."/>
            <person name="Sierra-Patev S."/>
            <person name="Naranjo-Ortiz M."/>
            <person name="Looney B."/>
            <person name="Konkel Z."/>
            <person name="Slot J.C."/>
            <person name="Sakamoto Y."/>
            <person name="Steenwyk J.L."/>
            <person name="Rokas A."/>
            <person name="Carro J."/>
            <person name="Camarero S."/>
            <person name="Ferreira P."/>
            <person name="Molpeceres G."/>
            <person name="Ruiz-Duenas F.J."/>
            <person name="Serrano A."/>
            <person name="Henrissat B."/>
            <person name="Drula E."/>
            <person name="Hughes K.W."/>
            <person name="Mata J.L."/>
            <person name="Ishikawa N.K."/>
            <person name="Vargas-Isla R."/>
            <person name="Ushijima S."/>
            <person name="Smith C.A."/>
            <person name="Ahrendt S."/>
            <person name="Andreopoulos W."/>
            <person name="He G."/>
            <person name="Labutti K."/>
            <person name="Lipzen A."/>
            <person name="Ng V."/>
            <person name="Sandor L."/>
            <person name="Barry K."/>
            <person name="Martinez A.T."/>
            <person name="Xiao Y."/>
            <person name="Gibbons J.G."/>
            <person name="Terashima K."/>
            <person name="Hibbett D.S."/>
            <person name="Grigoriev I.V."/>
        </authorList>
    </citation>
    <scope>NUCLEOTIDE SEQUENCE</scope>
    <source>
        <strain evidence="3">TFB10827</strain>
    </source>
</reference>
<feature type="domain" description="WW" evidence="2">
    <location>
        <begin position="12"/>
        <end position="46"/>
    </location>
</feature>
<protein>
    <recommendedName>
        <fullName evidence="2">WW domain-containing protein</fullName>
    </recommendedName>
</protein>
<dbReference type="EMBL" id="MU790502">
    <property type="protein sequence ID" value="KAJ4002474.1"/>
    <property type="molecule type" value="Genomic_DNA"/>
</dbReference>
<evidence type="ECO:0000313" key="4">
    <source>
        <dbReference type="Proteomes" id="UP001163828"/>
    </source>
</evidence>
<dbReference type="Proteomes" id="UP001163828">
    <property type="component" value="Unassembled WGS sequence"/>
</dbReference>
<accession>A0ABQ8QVA0</accession>
<feature type="region of interest" description="Disordered" evidence="1">
    <location>
        <begin position="51"/>
        <end position="138"/>
    </location>
</feature>
<name>A0ABQ8QVA0_9AGAR</name>
<comment type="caution">
    <text evidence="3">The sequence shown here is derived from an EMBL/GenBank/DDBJ whole genome shotgun (WGS) entry which is preliminary data.</text>
</comment>
<evidence type="ECO:0000259" key="2">
    <source>
        <dbReference type="SMART" id="SM00456"/>
    </source>
</evidence>
<sequence>MTPSSPDFDEIPLPHGWVEEFHESGHPYYVDTLANPPRSIWIHPYEDEQYLQQHPEDGDKLQAWVAAHRSRSPSPSTAGKSPRPLYAGDVKAPDGSSQEFSDYGTPRGTPRGTPALGMTSGSPMGNRGLLGERGISGRGERGLVGGLLGGRGLIGALVGRAEMAEEGRGAYYDPRFGMGGAPGMMMGPSQRGFGIVDRRMERDMRHQEKLERRMQHRQEKFERRRERRFGGRYTPPSYARPAYYPGQYSMGYGQQYGGPSQFYAPPPTAAIPHREEHHEGKVLPFLGGVAVGVAGDELFHHFKDKKEDKD</sequence>
<keyword evidence="4" id="KW-1185">Reference proteome</keyword>
<evidence type="ECO:0000313" key="3">
    <source>
        <dbReference type="EMBL" id="KAJ4002474.1"/>
    </source>
</evidence>
<gene>
    <name evidence="3" type="ORF">F5050DRAFT_26509</name>
</gene>
<dbReference type="SUPFAM" id="SSF51045">
    <property type="entry name" value="WW domain"/>
    <property type="match status" value="1"/>
</dbReference>
<dbReference type="InterPro" id="IPR036020">
    <property type="entry name" value="WW_dom_sf"/>
</dbReference>
<evidence type="ECO:0000256" key="1">
    <source>
        <dbReference type="SAM" id="MobiDB-lite"/>
    </source>
</evidence>
<organism evidence="3 4">
    <name type="scientific">Lentinula boryana</name>
    <dbReference type="NCBI Taxonomy" id="40481"/>
    <lineage>
        <taxon>Eukaryota</taxon>
        <taxon>Fungi</taxon>
        <taxon>Dikarya</taxon>
        <taxon>Basidiomycota</taxon>
        <taxon>Agaricomycotina</taxon>
        <taxon>Agaricomycetes</taxon>
        <taxon>Agaricomycetidae</taxon>
        <taxon>Agaricales</taxon>
        <taxon>Marasmiineae</taxon>
        <taxon>Omphalotaceae</taxon>
        <taxon>Lentinula</taxon>
    </lineage>
</organism>
<dbReference type="Gene3D" id="2.20.70.10">
    <property type="match status" value="1"/>
</dbReference>
<proteinExistence type="predicted"/>
<dbReference type="InterPro" id="IPR001202">
    <property type="entry name" value="WW_dom"/>
</dbReference>